<gene>
    <name evidence="9" type="primary">101894119</name>
    <name evidence="11" type="synonym">LOC101894119</name>
</gene>
<comment type="similarity">
    <text evidence="1 6">Belongs to the insulin family.</text>
</comment>
<dbReference type="CDD" id="cd04366">
    <property type="entry name" value="IlGF_insulin_bombyxin_like"/>
    <property type="match status" value="1"/>
</dbReference>
<dbReference type="AlphaFoldDB" id="A0A1I8N2K5"/>
<dbReference type="PRINTS" id="PR00276">
    <property type="entry name" value="INSULINFAMLY"/>
</dbReference>
<evidence type="ECO:0000256" key="7">
    <source>
        <dbReference type="SAM" id="SignalP"/>
    </source>
</evidence>
<dbReference type="PROSITE" id="PS00262">
    <property type="entry name" value="INSULIN"/>
    <property type="match status" value="1"/>
</dbReference>
<dbReference type="PANTHER" id="PTHR13647:SF4">
    <property type="entry name" value="INSULIN-LIKE PEPTIDE 1-RELATED"/>
    <property type="match status" value="1"/>
</dbReference>
<evidence type="ECO:0000256" key="5">
    <source>
        <dbReference type="ARBA" id="ARBA00023157"/>
    </source>
</evidence>
<feature type="chain" id="PRO_5044561149" evidence="7">
    <location>
        <begin position="21"/>
        <end position="124"/>
    </location>
</feature>
<dbReference type="VEuPathDB" id="VectorBase:MDOMA2_014408"/>
<dbReference type="RefSeq" id="XP_005189116.1">
    <property type="nucleotide sequence ID" value="XM_005189059.1"/>
</dbReference>
<accession>A0A1I8N2K5</accession>
<dbReference type="VEuPathDB" id="VectorBase:MDOA010872"/>
<keyword evidence="6" id="KW-0964">Secreted</keyword>
<evidence type="ECO:0000313" key="9">
    <source>
        <dbReference type="EnsemblMetazoa" id="MDOA010872-PA"/>
    </source>
</evidence>
<evidence type="ECO:0000256" key="4">
    <source>
        <dbReference type="ARBA" id="ARBA00022729"/>
    </source>
</evidence>
<evidence type="ECO:0000313" key="11">
    <source>
        <dbReference type="RefSeq" id="XP_005189116.1"/>
    </source>
</evidence>
<dbReference type="InterPro" id="IPR022352">
    <property type="entry name" value="Ins/IGF/rlx"/>
</dbReference>
<dbReference type="GeneID" id="101894119"/>
<proteinExistence type="inferred from homology"/>
<dbReference type="Gene3D" id="1.10.100.10">
    <property type="entry name" value="Insulin-like"/>
    <property type="match status" value="1"/>
</dbReference>
<keyword evidence="10" id="KW-1185">Reference proteome</keyword>
<evidence type="ECO:0000256" key="6">
    <source>
        <dbReference type="RuleBase" id="RU000406"/>
    </source>
</evidence>
<dbReference type="SUPFAM" id="SSF56994">
    <property type="entry name" value="Insulin-like"/>
    <property type="match status" value="1"/>
</dbReference>
<evidence type="ECO:0000256" key="2">
    <source>
        <dbReference type="ARBA" id="ARBA00011207"/>
    </source>
</evidence>
<dbReference type="GO" id="GO:0005179">
    <property type="term" value="F:hormone activity"/>
    <property type="evidence" value="ECO:0007669"/>
    <property type="project" value="InterPro"/>
</dbReference>
<name>A0A1I8N2K5_MUSDO</name>
<feature type="signal peptide" evidence="7">
    <location>
        <begin position="1"/>
        <end position="20"/>
    </location>
</feature>
<reference evidence="11" key="2">
    <citation type="submission" date="2025-04" db="UniProtKB">
        <authorList>
            <consortium name="RefSeq"/>
        </authorList>
    </citation>
    <scope>IDENTIFICATION</scope>
    <source>
        <strain evidence="11">Aabys</strain>
    </source>
</reference>
<dbReference type="InterPro" id="IPR022353">
    <property type="entry name" value="Insulin_CS"/>
</dbReference>
<dbReference type="InterPro" id="IPR036438">
    <property type="entry name" value="Insulin-like_sf"/>
</dbReference>
<dbReference type="SMART" id="SM00078">
    <property type="entry name" value="IlGF"/>
    <property type="match status" value="1"/>
</dbReference>
<dbReference type="eggNOG" id="ENOG502S3FQ">
    <property type="taxonomic scope" value="Eukaryota"/>
</dbReference>
<dbReference type="PANTHER" id="PTHR13647">
    <property type="entry name" value="INSULIN-LIKE PEPTIDE 2-RELATED"/>
    <property type="match status" value="1"/>
</dbReference>
<protein>
    <submittedName>
        <fullName evidence="11">Probable insulin-like peptide 3</fullName>
    </submittedName>
</protein>
<keyword evidence="3" id="KW-0165">Cleavage on pair of basic residues</keyword>
<evidence type="ECO:0000256" key="1">
    <source>
        <dbReference type="ARBA" id="ARBA00009034"/>
    </source>
</evidence>
<comment type="subunit">
    <text evidence="2">Heterodimer of a B chain and an A chain linked by two disulfide bonds.</text>
</comment>
<dbReference type="GO" id="GO:0005576">
    <property type="term" value="C:extracellular region"/>
    <property type="evidence" value="ECO:0007669"/>
    <property type="project" value="UniProtKB-SubCell"/>
</dbReference>
<evidence type="ECO:0000313" key="10">
    <source>
        <dbReference type="Proteomes" id="UP001652621"/>
    </source>
</evidence>
<dbReference type="KEGG" id="mde:101894119"/>
<feature type="domain" description="Insulin-like" evidence="8">
    <location>
        <begin position="21"/>
        <end position="123"/>
    </location>
</feature>
<keyword evidence="5" id="KW-1015">Disulfide bond</keyword>
<dbReference type="OrthoDB" id="10019596at2759"/>
<evidence type="ECO:0000256" key="3">
    <source>
        <dbReference type="ARBA" id="ARBA00022685"/>
    </source>
</evidence>
<dbReference type="Pfam" id="PF00049">
    <property type="entry name" value="Insulin"/>
    <property type="match status" value="1"/>
</dbReference>
<dbReference type="EnsemblMetazoa" id="MDOA010872-RA">
    <property type="protein sequence ID" value="MDOA010872-PA"/>
    <property type="gene ID" value="MDOA010872"/>
</dbReference>
<dbReference type="Proteomes" id="UP001652621">
    <property type="component" value="Unplaced"/>
</dbReference>
<comment type="subcellular location">
    <subcellularLocation>
        <location evidence="6">Secreted</location>
    </subcellularLocation>
</comment>
<dbReference type="InterPro" id="IPR016179">
    <property type="entry name" value="Insulin-like"/>
</dbReference>
<sequence>MKLLGALVFLGLCFEIQSAATRFCGQNLVQILEAVCVDGFNGMDISKKSIHKPSHHGLADLYELKEIDNEEHNNGISNSLINDMLYNGELNGLAKTRRQRHLHGVYDECCRKGCTLNELAGYCL</sequence>
<evidence type="ECO:0000259" key="8">
    <source>
        <dbReference type="SMART" id="SM00078"/>
    </source>
</evidence>
<keyword evidence="4 7" id="KW-0732">Signal</keyword>
<organism evidence="9">
    <name type="scientific">Musca domestica</name>
    <name type="common">House fly</name>
    <dbReference type="NCBI Taxonomy" id="7370"/>
    <lineage>
        <taxon>Eukaryota</taxon>
        <taxon>Metazoa</taxon>
        <taxon>Ecdysozoa</taxon>
        <taxon>Arthropoda</taxon>
        <taxon>Hexapoda</taxon>
        <taxon>Insecta</taxon>
        <taxon>Pterygota</taxon>
        <taxon>Neoptera</taxon>
        <taxon>Endopterygota</taxon>
        <taxon>Diptera</taxon>
        <taxon>Brachycera</taxon>
        <taxon>Muscomorpha</taxon>
        <taxon>Muscoidea</taxon>
        <taxon>Muscidae</taxon>
        <taxon>Musca</taxon>
    </lineage>
</organism>
<reference evidence="9" key="1">
    <citation type="submission" date="2020-05" db="UniProtKB">
        <authorList>
            <consortium name="EnsemblMetazoa"/>
        </authorList>
    </citation>
    <scope>IDENTIFICATION</scope>
    <source>
        <strain evidence="9">Aabys</strain>
    </source>
</reference>